<accession>A0A4D6LUD8</accession>
<dbReference type="AlphaFoldDB" id="A0A4D6LUD8"/>
<evidence type="ECO:0000256" key="1">
    <source>
        <dbReference type="SAM" id="SignalP"/>
    </source>
</evidence>
<protein>
    <submittedName>
        <fullName evidence="2">Uncharacterized protein</fullName>
    </submittedName>
</protein>
<sequence length="119" mass="13362">MDEKHDHVHRTPLVFALTSCWLLLCIVLAHSQPSPPPLCAEQSYECTENVSTILDPFWGQNPPSQCNGGDASSHLICYGVYESKNVTVKDINHTTHTMKVMLMLGEKGSRMKKLIHFLL</sequence>
<keyword evidence="3" id="KW-1185">Reference proteome</keyword>
<name>A0A4D6LUD8_VIGUN</name>
<reference evidence="2 3" key="1">
    <citation type="submission" date="2019-04" db="EMBL/GenBank/DDBJ databases">
        <title>An improved genome assembly and genetic linkage map for asparagus bean, Vigna unguiculata ssp. sesquipedialis.</title>
        <authorList>
            <person name="Xia Q."/>
            <person name="Zhang R."/>
            <person name="Dong Y."/>
        </authorList>
    </citation>
    <scope>NUCLEOTIDE SEQUENCE [LARGE SCALE GENOMIC DNA]</scope>
    <source>
        <tissue evidence="2">Leaf</tissue>
    </source>
</reference>
<feature type="signal peptide" evidence="1">
    <location>
        <begin position="1"/>
        <end position="31"/>
    </location>
</feature>
<feature type="chain" id="PRO_5020032799" evidence="1">
    <location>
        <begin position="32"/>
        <end position="119"/>
    </location>
</feature>
<organism evidence="2 3">
    <name type="scientific">Vigna unguiculata</name>
    <name type="common">Cowpea</name>
    <dbReference type="NCBI Taxonomy" id="3917"/>
    <lineage>
        <taxon>Eukaryota</taxon>
        <taxon>Viridiplantae</taxon>
        <taxon>Streptophyta</taxon>
        <taxon>Embryophyta</taxon>
        <taxon>Tracheophyta</taxon>
        <taxon>Spermatophyta</taxon>
        <taxon>Magnoliopsida</taxon>
        <taxon>eudicotyledons</taxon>
        <taxon>Gunneridae</taxon>
        <taxon>Pentapetalae</taxon>
        <taxon>rosids</taxon>
        <taxon>fabids</taxon>
        <taxon>Fabales</taxon>
        <taxon>Fabaceae</taxon>
        <taxon>Papilionoideae</taxon>
        <taxon>50 kb inversion clade</taxon>
        <taxon>NPAAA clade</taxon>
        <taxon>indigoferoid/millettioid clade</taxon>
        <taxon>Phaseoleae</taxon>
        <taxon>Vigna</taxon>
    </lineage>
</organism>
<proteinExistence type="predicted"/>
<keyword evidence="1" id="KW-0732">Signal</keyword>
<dbReference type="Proteomes" id="UP000501690">
    <property type="component" value="Linkage Group LG5"/>
</dbReference>
<evidence type="ECO:0000313" key="2">
    <source>
        <dbReference type="EMBL" id="QCD92205.1"/>
    </source>
</evidence>
<evidence type="ECO:0000313" key="3">
    <source>
        <dbReference type="Proteomes" id="UP000501690"/>
    </source>
</evidence>
<gene>
    <name evidence="2" type="ORF">DEO72_LG5g266</name>
</gene>
<dbReference type="EMBL" id="CP039349">
    <property type="protein sequence ID" value="QCD92205.1"/>
    <property type="molecule type" value="Genomic_DNA"/>
</dbReference>